<comment type="similarity">
    <text evidence="2 8">Belongs to the methyltransferase superfamily. RsmD family.</text>
</comment>
<evidence type="ECO:0000256" key="4">
    <source>
        <dbReference type="ARBA" id="ARBA00013682"/>
    </source>
</evidence>
<dbReference type="InterPro" id="IPR004398">
    <property type="entry name" value="RNA_MeTrfase_RsmD"/>
</dbReference>
<evidence type="ECO:0000256" key="6">
    <source>
        <dbReference type="ARBA" id="ARBA00022679"/>
    </source>
</evidence>
<dbReference type="Pfam" id="PF03602">
    <property type="entry name" value="Cons_hypoth95"/>
    <property type="match status" value="1"/>
</dbReference>
<dbReference type="InterPro" id="IPR002052">
    <property type="entry name" value="DNA_methylase_N6_adenine_CS"/>
</dbReference>
<dbReference type="Proteomes" id="UP000501168">
    <property type="component" value="Chromosome"/>
</dbReference>
<dbReference type="PANTHER" id="PTHR43542:SF1">
    <property type="entry name" value="METHYLTRANSFERASE"/>
    <property type="match status" value="1"/>
</dbReference>
<comment type="catalytic activity">
    <reaction evidence="7 8">
        <text>guanosine(966) in 16S rRNA + S-adenosyl-L-methionine = N(2)-methylguanosine(966) in 16S rRNA + S-adenosyl-L-homocysteine + H(+)</text>
        <dbReference type="Rhea" id="RHEA:23548"/>
        <dbReference type="Rhea" id="RHEA-COMP:10211"/>
        <dbReference type="Rhea" id="RHEA-COMP:10212"/>
        <dbReference type="ChEBI" id="CHEBI:15378"/>
        <dbReference type="ChEBI" id="CHEBI:57856"/>
        <dbReference type="ChEBI" id="CHEBI:59789"/>
        <dbReference type="ChEBI" id="CHEBI:74269"/>
        <dbReference type="ChEBI" id="CHEBI:74481"/>
        <dbReference type="EC" id="2.1.1.171"/>
    </reaction>
</comment>
<dbReference type="PROSITE" id="PS00092">
    <property type="entry name" value="N6_MTASE"/>
    <property type="match status" value="1"/>
</dbReference>
<keyword evidence="5 8" id="KW-0489">Methyltransferase</keyword>
<keyword evidence="8" id="KW-0698">rRNA processing</keyword>
<dbReference type="KEGG" id="orb:IPMB12_07175"/>
<dbReference type="CDD" id="cd02440">
    <property type="entry name" value="AdoMet_MTases"/>
    <property type="match status" value="1"/>
</dbReference>
<evidence type="ECO:0000313" key="9">
    <source>
        <dbReference type="EMBL" id="QIQ21482.1"/>
    </source>
</evidence>
<evidence type="ECO:0000256" key="7">
    <source>
        <dbReference type="ARBA" id="ARBA00048326"/>
    </source>
</evidence>
<dbReference type="InParanoid" id="A0A6G9ICC9"/>
<proteinExistence type="inferred from homology"/>
<dbReference type="EMBL" id="CP050253">
    <property type="protein sequence ID" value="QIQ21482.1"/>
    <property type="molecule type" value="Genomic_DNA"/>
</dbReference>
<reference evidence="9 10" key="1">
    <citation type="submission" date="2020-03" db="EMBL/GenBank/DDBJ databases">
        <title>Complete genome sequence of Orbus sp. IPMB12 (BCRC 80908).</title>
        <authorList>
            <person name="Lo W.-S."/>
            <person name="Chang T.-H."/>
            <person name="Kuo C.-H."/>
        </authorList>
    </citation>
    <scope>NUCLEOTIDE SEQUENCE [LARGE SCALE GENOMIC DNA]</scope>
    <source>
        <strain evidence="9 10">IPMB12</strain>
    </source>
</reference>
<dbReference type="Gene3D" id="3.40.50.150">
    <property type="entry name" value="Vaccinia Virus protein VP39"/>
    <property type="match status" value="1"/>
</dbReference>
<dbReference type="RefSeq" id="WP_166916340.1">
    <property type="nucleotide sequence ID" value="NZ_CP050253.1"/>
</dbReference>
<evidence type="ECO:0000256" key="5">
    <source>
        <dbReference type="ARBA" id="ARBA00022603"/>
    </source>
</evidence>
<dbReference type="SUPFAM" id="SSF53335">
    <property type="entry name" value="S-adenosyl-L-methionine-dependent methyltransferases"/>
    <property type="match status" value="1"/>
</dbReference>
<dbReference type="AlphaFoldDB" id="A0A6G9ICC9"/>
<gene>
    <name evidence="9" type="primary">rsmD</name>
    <name evidence="9" type="ORF">IPMB12_07175</name>
</gene>
<organism evidence="9 10">
    <name type="scientific">Zophobihabitans entericus</name>
    <dbReference type="NCBI Taxonomy" id="1635327"/>
    <lineage>
        <taxon>Bacteria</taxon>
        <taxon>Pseudomonadati</taxon>
        <taxon>Pseudomonadota</taxon>
        <taxon>Gammaproteobacteria</taxon>
        <taxon>Orbales</taxon>
        <taxon>Orbaceae</taxon>
        <taxon>Zophobihabitans</taxon>
    </lineage>
</organism>
<dbReference type="InterPro" id="IPR029063">
    <property type="entry name" value="SAM-dependent_MTases_sf"/>
</dbReference>
<sequence length="202" mass="22766">MKAIRSLSTSNNHPATKVPGEIRIIGGKWRGRKLPVMDSTGLRPTTDRVKETLFNWLMPVISEATCLDCYSGSGALGFEAVSRGAKTAVLLEKSPAIAKQLISNQQKLQADNLSVIAADTLNWLNQPATYQFDVVFIDPPFHQNLVIKTAQLLEENGWLSKEAWIYLETESQYPLTNLPVNWQLHREKQAGQVDYRLFIRQE</sequence>
<dbReference type="PIRSF" id="PIRSF004553">
    <property type="entry name" value="CHP00095"/>
    <property type="match status" value="1"/>
</dbReference>
<keyword evidence="6 8" id="KW-0808">Transferase</keyword>
<evidence type="ECO:0000256" key="1">
    <source>
        <dbReference type="ARBA" id="ARBA00002649"/>
    </source>
</evidence>
<keyword evidence="8" id="KW-0949">S-adenosyl-L-methionine</keyword>
<keyword evidence="10" id="KW-1185">Reference proteome</keyword>
<evidence type="ECO:0000256" key="2">
    <source>
        <dbReference type="ARBA" id="ARBA00005269"/>
    </source>
</evidence>
<name>A0A6G9ICC9_9GAMM</name>
<accession>A0A6G9ICC9</accession>
<evidence type="ECO:0000256" key="3">
    <source>
        <dbReference type="ARBA" id="ARBA00012141"/>
    </source>
</evidence>
<protein>
    <recommendedName>
        <fullName evidence="4 8">Ribosomal RNA small subunit methyltransferase D</fullName>
        <ecNumber evidence="3 8">2.1.1.171</ecNumber>
    </recommendedName>
</protein>
<dbReference type="EC" id="2.1.1.171" evidence="3 8"/>
<comment type="function">
    <text evidence="1 8">Specifically methylates the guanine in position 966 of 16S rRNA in the assembled 30S particle.</text>
</comment>
<evidence type="ECO:0000256" key="8">
    <source>
        <dbReference type="PIRNR" id="PIRNR004553"/>
    </source>
</evidence>
<dbReference type="FunCoup" id="A0A6G9ICC9">
    <property type="interactions" value="334"/>
</dbReference>
<dbReference type="NCBIfam" id="TIGR00095">
    <property type="entry name" value="16S rRNA (guanine(966)-N(2))-methyltransferase RsmD"/>
    <property type="match status" value="1"/>
</dbReference>
<dbReference type="GO" id="GO:0052913">
    <property type="term" value="F:16S rRNA (guanine(966)-N(2))-methyltransferase activity"/>
    <property type="evidence" value="ECO:0007669"/>
    <property type="project" value="UniProtKB-EC"/>
</dbReference>
<evidence type="ECO:0000313" key="10">
    <source>
        <dbReference type="Proteomes" id="UP000501168"/>
    </source>
</evidence>
<dbReference type="PANTHER" id="PTHR43542">
    <property type="entry name" value="METHYLTRANSFERASE"/>
    <property type="match status" value="1"/>
</dbReference>
<dbReference type="GO" id="GO:0003676">
    <property type="term" value="F:nucleic acid binding"/>
    <property type="evidence" value="ECO:0007669"/>
    <property type="project" value="InterPro"/>
</dbReference>